<dbReference type="SUPFAM" id="SSF56436">
    <property type="entry name" value="C-type lectin-like"/>
    <property type="match status" value="1"/>
</dbReference>
<name>O17678_CAEEL</name>
<protein>
    <submittedName>
        <fullName evidence="2">PAN-3 domain-containing protein</fullName>
    </submittedName>
</protein>
<dbReference type="EMBL" id="BX284601">
    <property type="protein sequence ID" value="CAB05706.3"/>
    <property type="molecule type" value="Genomic_DNA"/>
</dbReference>
<dbReference type="Pfam" id="PF08277">
    <property type="entry name" value="PAN_3"/>
    <property type="match status" value="1"/>
</dbReference>
<dbReference type="UCSC" id="C49A1.9">
    <property type="organism name" value="c. elegans"/>
</dbReference>
<dbReference type="WormBase" id="C49A1.9">
    <property type="protein sequence ID" value="CE47802"/>
    <property type="gene ID" value="WBGene00008190"/>
    <property type="gene designation" value="clec-114"/>
</dbReference>
<sequence>MVLIFGQPVVSPNYSNRTATISFCSGYCFSMDTCVAVYVEKGSKNCQVFSLGQLKRLRERESSTELKIAVKMEFTANTCSKTATANTMKNSVATDTSYLEYTMTVNSESQWIFTTTITLNCPVGYRLFKRPKGFWCIGVTSVNQCITQVDSVAKCKASEPSAILSGLQSMEETNYVYGIGQPLLKKDSGYYRYGYWVNGERKSSCMPPAKKSASCNSTNEFSYTDPLLSAYAGYQFAPPDQPDGLTTQDQFAKCLNLLIGNTVLVGIDDNGCNMSTAGLVPTNICYKGYVCGVKPTSLNSTF</sequence>
<evidence type="ECO:0000313" key="2">
    <source>
        <dbReference type="EMBL" id="CAB05706.3"/>
    </source>
</evidence>
<proteinExistence type="predicted"/>
<dbReference type="SMART" id="SM00605">
    <property type="entry name" value="CW"/>
    <property type="match status" value="1"/>
</dbReference>
<dbReference type="OrthoDB" id="5851526at2759"/>
<dbReference type="PhylomeDB" id="O17678"/>
<dbReference type="AlphaFoldDB" id="O17678"/>
<dbReference type="eggNOG" id="KOG4297">
    <property type="taxonomic scope" value="Eukaryota"/>
</dbReference>
<dbReference type="InterPro" id="IPR016187">
    <property type="entry name" value="CTDL_fold"/>
</dbReference>
<dbReference type="InParanoid" id="O17678"/>
<dbReference type="SMR" id="O17678"/>
<evidence type="ECO:0000313" key="4">
    <source>
        <dbReference type="WormBase" id="C49A1.9"/>
    </source>
</evidence>
<dbReference type="RefSeq" id="NP_493484.2">
    <property type="nucleotide sequence ID" value="NM_061083.2"/>
</dbReference>
<organism evidence="2 3">
    <name type="scientific">Caenorhabditis elegans</name>
    <dbReference type="NCBI Taxonomy" id="6239"/>
    <lineage>
        <taxon>Eukaryota</taxon>
        <taxon>Metazoa</taxon>
        <taxon>Ecdysozoa</taxon>
        <taxon>Nematoda</taxon>
        <taxon>Chromadorea</taxon>
        <taxon>Rhabditida</taxon>
        <taxon>Rhabditina</taxon>
        <taxon>Rhabditomorpha</taxon>
        <taxon>Rhabditoidea</taxon>
        <taxon>Rhabditidae</taxon>
        <taxon>Peloderinae</taxon>
        <taxon>Caenorhabditis</taxon>
    </lineage>
</organism>
<reference evidence="2 3" key="1">
    <citation type="journal article" date="1998" name="Science">
        <title>Genome sequence of the nematode C. elegans: a platform for investigating biology.</title>
        <authorList>
            <consortium name="The C. elegans sequencing consortium"/>
            <person name="Sulson J.E."/>
            <person name="Waterston R."/>
        </authorList>
    </citation>
    <scope>NUCLEOTIDE SEQUENCE [LARGE SCALE GENOMIC DNA]</scope>
    <source>
        <strain evidence="2 3">Bristol N2</strain>
    </source>
</reference>
<dbReference type="CTD" id="183590"/>
<accession>O17678</accession>
<dbReference type="InterPro" id="IPR006583">
    <property type="entry name" value="PAN-3_domain"/>
</dbReference>
<dbReference type="KEGG" id="cel:CELE_C49A1.9"/>
<dbReference type="Proteomes" id="UP000001940">
    <property type="component" value="Chromosome I"/>
</dbReference>
<evidence type="ECO:0000259" key="1">
    <source>
        <dbReference type="SMART" id="SM00605"/>
    </source>
</evidence>
<feature type="domain" description="PAN-3" evidence="1">
    <location>
        <begin position="1"/>
        <end position="107"/>
    </location>
</feature>
<dbReference type="PIR" id="T20046">
    <property type="entry name" value="T20046"/>
</dbReference>
<dbReference type="HOGENOM" id="CLU_045736_2_0_1"/>
<keyword evidence="3" id="KW-1185">Reference proteome</keyword>
<dbReference type="AGR" id="WB:WBGene00008190"/>
<dbReference type="GeneID" id="183590"/>
<dbReference type="PANTHER" id="PTHR47629:SF11">
    <property type="entry name" value="PAN-3 DOMAIN-CONTAINING PROTEIN"/>
    <property type="match status" value="1"/>
</dbReference>
<dbReference type="PANTHER" id="PTHR47629">
    <property type="entry name" value="C-TYPE LECTIN-RELATED"/>
    <property type="match status" value="1"/>
</dbReference>
<gene>
    <name evidence="2 4" type="primary">clec-114</name>
    <name evidence="4" type="ORF">C49A1.9</name>
    <name evidence="2" type="ORF">CELE_C49A1.9</name>
</gene>
<evidence type="ECO:0000313" key="3">
    <source>
        <dbReference type="Proteomes" id="UP000001940"/>
    </source>
</evidence>
<dbReference type="PaxDb" id="6239-C49A1.9"/>
<dbReference type="OMA" id="RKSSCMP"/>